<evidence type="ECO:0000313" key="2">
    <source>
        <dbReference type="Proteomes" id="UP000489600"/>
    </source>
</evidence>
<dbReference type="PANTHER" id="PTHR10367">
    <property type="entry name" value="MRNA-CAPPING ENZYME"/>
    <property type="match status" value="1"/>
</dbReference>
<dbReference type="SUPFAM" id="SSF52799">
    <property type="entry name" value="(Phosphotyrosine protein) phosphatases II"/>
    <property type="match status" value="1"/>
</dbReference>
<dbReference type="OrthoDB" id="200924at2759"/>
<dbReference type="EMBL" id="CABITT030000008">
    <property type="protein sequence ID" value="VVB15284.1"/>
    <property type="molecule type" value="Genomic_DNA"/>
</dbReference>
<dbReference type="InterPro" id="IPR029021">
    <property type="entry name" value="Prot-tyrosine_phosphatase-like"/>
</dbReference>
<dbReference type="GO" id="GO:0006370">
    <property type="term" value="P:7-methylguanosine mRNA capping"/>
    <property type="evidence" value="ECO:0007669"/>
    <property type="project" value="TreeGrafter"/>
</dbReference>
<sequence length="117" mass="13289">MMSVTQALKTFSDARPPGIYKPDYIDALYSFYHETKPQSLVCPTTPEWKRSDDLNREAVALCRRAVQENNQKEEMSNDDILEDEIPYNQEGAAATLEAAVLLRDVEGRRNSVHDALD</sequence>
<reference evidence="1" key="1">
    <citation type="submission" date="2019-07" db="EMBL/GenBank/DDBJ databases">
        <authorList>
            <person name="Dittberner H."/>
        </authorList>
    </citation>
    <scope>NUCLEOTIDE SEQUENCE [LARGE SCALE GENOMIC DNA]</scope>
</reference>
<dbReference type="GO" id="GO:0004484">
    <property type="term" value="F:mRNA guanylyltransferase activity"/>
    <property type="evidence" value="ECO:0007669"/>
    <property type="project" value="TreeGrafter"/>
</dbReference>
<gene>
    <name evidence="1" type="ORF">ANE_LOCUS25728</name>
</gene>
<dbReference type="Proteomes" id="UP000489600">
    <property type="component" value="Unassembled WGS sequence"/>
</dbReference>
<accession>A0A565CNZ6</accession>
<dbReference type="InterPro" id="IPR051029">
    <property type="entry name" value="mRNA_Capping_Enz/RNA_Phosphat"/>
</dbReference>
<keyword evidence="2" id="KW-1185">Reference proteome</keyword>
<organism evidence="1 2">
    <name type="scientific">Arabis nemorensis</name>
    <dbReference type="NCBI Taxonomy" id="586526"/>
    <lineage>
        <taxon>Eukaryota</taxon>
        <taxon>Viridiplantae</taxon>
        <taxon>Streptophyta</taxon>
        <taxon>Embryophyta</taxon>
        <taxon>Tracheophyta</taxon>
        <taxon>Spermatophyta</taxon>
        <taxon>Magnoliopsida</taxon>
        <taxon>eudicotyledons</taxon>
        <taxon>Gunneridae</taxon>
        <taxon>Pentapetalae</taxon>
        <taxon>rosids</taxon>
        <taxon>malvids</taxon>
        <taxon>Brassicales</taxon>
        <taxon>Brassicaceae</taxon>
        <taxon>Arabideae</taxon>
        <taxon>Arabis</taxon>
    </lineage>
</organism>
<comment type="caution">
    <text evidence="1">The sequence shown here is derived from an EMBL/GenBank/DDBJ whole genome shotgun (WGS) entry which is preliminary data.</text>
</comment>
<protein>
    <submittedName>
        <fullName evidence="1">Uncharacterized protein</fullName>
    </submittedName>
</protein>
<name>A0A565CNZ6_9BRAS</name>
<evidence type="ECO:0000313" key="1">
    <source>
        <dbReference type="EMBL" id="VVB15284.1"/>
    </source>
</evidence>
<proteinExistence type="predicted"/>
<dbReference type="AlphaFoldDB" id="A0A565CNZ6"/>
<dbReference type="PANTHER" id="PTHR10367:SF15">
    <property type="entry name" value="MRNA GUANYLYLTRANSFERASE"/>
    <property type="match status" value="1"/>
</dbReference>
<dbReference type="Gene3D" id="3.90.190.10">
    <property type="entry name" value="Protein tyrosine phosphatase superfamily"/>
    <property type="match status" value="1"/>
</dbReference>